<protein>
    <recommendedName>
        <fullName evidence="4">Toxin co-regulated pilus biosynthesis protein Q C-terminal domain-containing protein</fullName>
    </recommendedName>
</protein>
<evidence type="ECO:0008006" key="4">
    <source>
        <dbReference type="Google" id="ProtNLM"/>
    </source>
</evidence>
<reference evidence="1" key="2">
    <citation type="submission" date="2021-04" db="EMBL/GenBank/DDBJ databases">
        <authorList>
            <person name="Karlyshev A.V."/>
        </authorList>
    </citation>
    <scope>NUCLEOTIDE SEQUENCE</scope>
    <source>
        <strain evidence="1">LMG 29479</strain>
    </source>
</reference>
<dbReference type="Gene3D" id="3.55.50.70">
    <property type="match status" value="1"/>
</dbReference>
<dbReference type="EMBL" id="JAGQFT010000241">
    <property type="protein sequence ID" value="MBR0564113.1"/>
    <property type="molecule type" value="Genomic_DNA"/>
</dbReference>
<comment type="caution">
    <text evidence="1">The sequence shown here is derived from an EMBL/GenBank/DDBJ whole genome shotgun (WGS) entry which is preliminary data.</text>
</comment>
<proteinExistence type="predicted"/>
<evidence type="ECO:0000313" key="3">
    <source>
        <dbReference type="Proteomes" id="UP000675747"/>
    </source>
</evidence>
<accession>A0A8J8B153</accession>
<name>A0A8J8B153_9GAMM</name>
<keyword evidence="3" id="KW-1185">Reference proteome</keyword>
<reference evidence="2 3" key="1">
    <citation type="journal article" date="2021" name="Microbiol. Resour. Announc.">
        <title>Draft Genome Sequence of Coralloluteibacterium stylophorae LMG 29479T.</title>
        <authorList>
            <person name="Karlyshev A.V."/>
            <person name="Kudryashova E.B."/>
            <person name="Ariskina E.V."/>
            <person name="Conroy A.P."/>
            <person name="Abidueva E.Y."/>
        </authorList>
    </citation>
    <scope>NUCLEOTIDE SEQUENCE [LARGE SCALE GENOMIC DNA]</scope>
    <source>
        <strain evidence="2 3">LMG 29479</strain>
    </source>
</reference>
<evidence type="ECO:0000313" key="2">
    <source>
        <dbReference type="EMBL" id="MBS7458570.1"/>
    </source>
</evidence>
<dbReference type="EMBL" id="JAGQFT020000012">
    <property type="protein sequence ID" value="MBS7458570.1"/>
    <property type="molecule type" value="Genomic_DNA"/>
</dbReference>
<sequence length="141" mass="14771">MLLAAIAGGGCATPDAPAPRGAWRPVNRLADVPQAIPLRQAYVYQATPADGSLRAMLSRWAADSRMTLSYLHPNDYTLYRPVAHIRTSNLVEAAAALSEAYAGQDVAVLVKPTQIVVDRRNAAVEDGAGSAEGEAVAASAE</sequence>
<dbReference type="AlphaFoldDB" id="A0A8J8B153"/>
<dbReference type="Proteomes" id="UP000675747">
    <property type="component" value="Unassembled WGS sequence"/>
</dbReference>
<organism evidence="1">
    <name type="scientific">Coralloluteibacterium stylophorae</name>
    <dbReference type="NCBI Taxonomy" id="1776034"/>
    <lineage>
        <taxon>Bacteria</taxon>
        <taxon>Pseudomonadati</taxon>
        <taxon>Pseudomonadota</taxon>
        <taxon>Gammaproteobacteria</taxon>
        <taxon>Lysobacterales</taxon>
        <taxon>Lysobacteraceae</taxon>
        <taxon>Coralloluteibacterium</taxon>
    </lineage>
</organism>
<evidence type="ECO:0000313" key="1">
    <source>
        <dbReference type="EMBL" id="MBR0564113.1"/>
    </source>
</evidence>
<gene>
    <name evidence="2" type="ORF">KB893_015630</name>
    <name evidence="1" type="ORF">KB893_16635</name>
</gene>